<dbReference type="EMBL" id="BAAATR010000011">
    <property type="protein sequence ID" value="GAA2246058.1"/>
    <property type="molecule type" value="Genomic_DNA"/>
</dbReference>
<proteinExistence type="predicted"/>
<evidence type="ECO:0000256" key="1">
    <source>
        <dbReference type="SAM" id="SignalP"/>
    </source>
</evidence>
<evidence type="ECO:0008006" key="4">
    <source>
        <dbReference type="Google" id="ProtNLM"/>
    </source>
</evidence>
<feature type="chain" id="PRO_5047199721" description="PknH-like extracellular domain-containing protein" evidence="1">
    <location>
        <begin position="33"/>
        <end position="232"/>
    </location>
</feature>
<evidence type="ECO:0000313" key="3">
    <source>
        <dbReference type="Proteomes" id="UP001500305"/>
    </source>
</evidence>
<name>A0ABN3E0Z7_9ACTN</name>
<dbReference type="Proteomes" id="UP001500305">
    <property type="component" value="Unassembled WGS sequence"/>
</dbReference>
<sequence length="232" mass="24363">MRKLLVSRAAKLVTAGALAIGLAGALAPAAQAATADATASPWLSGSEVPLAAGHHWKAQPEKRYTTTGEFQWLLTCGVGGPAKELGTKSISVMPFTDSANSHDPVDAAQILFNFKDSAAAKKAMATIKRDYAGCVKRRNAQHWGDETTGQPVHFAVGRTAVTEDGTAYRFAARNSSGKPAVIDDLPSEAQELFVQNGPTISMISINASRVNISDTTEAAKTLAAMSEHLINS</sequence>
<reference evidence="2 3" key="1">
    <citation type="journal article" date="2019" name="Int. J. Syst. Evol. Microbiol.">
        <title>The Global Catalogue of Microorganisms (GCM) 10K type strain sequencing project: providing services to taxonomists for standard genome sequencing and annotation.</title>
        <authorList>
            <consortium name="The Broad Institute Genomics Platform"/>
            <consortium name="The Broad Institute Genome Sequencing Center for Infectious Disease"/>
            <person name="Wu L."/>
            <person name="Ma J."/>
        </authorList>
    </citation>
    <scope>NUCLEOTIDE SEQUENCE [LARGE SCALE GENOMIC DNA]</scope>
    <source>
        <strain evidence="2 3">JCM 7356</strain>
    </source>
</reference>
<keyword evidence="1" id="KW-0732">Signal</keyword>
<evidence type="ECO:0000313" key="2">
    <source>
        <dbReference type="EMBL" id="GAA2246058.1"/>
    </source>
</evidence>
<feature type="signal peptide" evidence="1">
    <location>
        <begin position="1"/>
        <end position="32"/>
    </location>
</feature>
<dbReference type="RefSeq" id="WP_344636855.1">
    <property type="nucleotide sequence ID" value="NZ_BAAATR010000011.1"/>
</dbReference>
<organism evidence="2 3">
    <name type="scientific">Kitasatospora cystarginea</name>
    <dbReference type="NCBI Taxonomy" id="58350"/>
    <lineage>
        <taxon>Bacteria</taxon>
        <taxon>Bacillati</taxon>
        <taxon>Actinomycetota</taxon>
        <taxon>Actinomycetes</taxon>
        <taxon>Kitasatosporales</taxon>
        <taxon>Streptomycetaceae</taxon>
        <taxon>Kitasatospora</taxon>
    </lineage>
</organism>
<protein>
    <recommendedName>
        <fullName evidence="4">PknH-like extracellular domain-containing protein</fullName>
    </recommendedName>
</protein>
<keyword evidence="3" id="KW-1185">Reference proteome</keyword>
<accession>A0ABN3E0Z7</accession>
<comment type="caution">
    <text evidence="2">The sequence shown here is derived from an EMBL/GenBank/DDBJ whole genome shotgun (WGS) entry which is preliminary data.</text>
</comment>
<gene>
    <name evidence="2" type="ORF">GCM10010430_30010</name>
</gene>